<feature type="chain" id="PRO_5043429693" evidence="3">
    <location>
        <begin position="25"/>
        <end position="277"/>
    </location>
</feature>
<feature type="transmembrane region" description="Helical" evidence="2">
    <location>
        <begin position="187"/>
        <end position="210"/>
    </location>
</feature>
<accession>A0AAW0ETM8</accession>
<evidence type="ECO:0000256" key="2">
    <source>
        <dbReference type="SAM" id="Phobius"/>
    </source>
</evidence>
<keyword evidence="2" id="KW-0812">Transmembrane</keyword>
<sequence length="277" mass="29310">MASARVTALAAVAVLLLIATGAAAQASQTCSDTSNPLVNIDYTNAGVSACVTQRCTATLGVAPTTTTNGDCNGVATAESAVACYTLQTAYNAYYACLVRALQGTATPGLTAFGADATKFMSTPGFPYRLSLLGCYACNHYRTTVFPASGSSCTNWTCAAISSQSPTATASGRPDKGYNYRLCSTGCIAAIMMIPFVVVSCAMFLACGCCWPSPSLKTTYEAAMREEEEDKHRKRSDDEDEDDPREPADRDLNIAHEPAPANDRMNHPELDTEHSSRN</sequence>
<gene>
    <name evidence="4" type="ORF">NESM_000568000</name>
</gene>
<feature type="compositionally biased region" description="Basic and acidic residues" evidence="1">
    <location>
        <begin position="263"/>
        <end position="277"/>
    </location>
</feature>
<keyword evidence="3" id="KW-0732">Signal</keyword>
<evidence type="ECO:0000256" key="1">
    <source>
        <dbReference type="SAM" id="MobiDB-lite"/>
    </source>
</evidence>
<feature type="region of interest" description="Disordered" evidence="1">
    <location>
        <begin position="221"/>
        <end position="277"/>
    </location>
</feature>
<dbReference type="Proteomes" id="UP001430356">
    <property type="component" value="Unassembled WGS sequence"/>
</dbReference>
<dbReference type="InterPro" id="IPR039964">
    <property type="entry name" value="KIAA0040-like"/>
</dbReference>
<dbReference type="AlphaFoldDB" id="A0AAW0ETM8"/>
<dbReference type="PANTHER" id="PTHR40382:SF1">
    <property type="entry name" value="RIKEN CDNA 4930523C07 GENE"/>
    <property type="match status" value="1"/>
</dbReference>
<organism evidence="4 5">
    <name type="scientific">Novymonas esmeraldas</name>
    <dbReference type="NCBI Taxonomy" id="1808958"/>
    <lineage>
        <taxon>Eukaryota</taxon>
        <taxon>Discoba</taxon>
        <taxon>Euglenozoa</taxon>
        <taxon>Kinetoplastea</taxon>
        <taxon>Metakinetoplastina</taxon>
        <taxon>Trypanosomatida</taxon>
        <taxon>Trypanosomatidae</taxon>
        <taxon>Novymonas</taxon>
    </lineage>
</organism>
<dbReference type="EMBL" id="JAECZO010000073">
    <property type="protein sequence ID" value="KAK7196319.1"/>
    <property type="molecule type" value="Genomic_DNA"/>
</dbReference>
<evidence type="ECO:0000313" key="4">
    <source>
        <dbReference type="EMBL" id="KAK7196319.1"/>
    </source>
</evidence>
<keyword evidence="2" id="KW-1133">Transmembrane helix</keyword>
<evidence type="ECO:0000313" key="5">
    <source>
        <dbReference type="Proteomes" id="UP001430356"/>
    </source>
</evidence>
<protein>
    <submittedName>
        <fullName evidence="4">Uncharacterized protein</fullName>
    </submittedName>
</protein>
<feature type="compositionally biased region" description="Basic and acidic residues" evidence="1">
    <location>
        <begin position="244"/>
        <end position="253"/>
    </location>
</feature>
<name>A0AAW0ETM8_9TRYP</name>
<evidence type="ECO:0000256" key="3">
    <source>
        <dbReference type="SAM" id="SignalP"/>
    </source>
</evidence>
<comment type="caution">
    <text evidence="4">The sequence shown here is derived from an EMBL/GenBank/DDBJ whole genome shotgun (WGS) entry which is preliminary data.</text>
</comment>
<keyword evidence="2" id="KW-0472">Membrane</keyword>
<reference evidence="4 5" key="1">
    <citation type="journal article" date="2021" name="MBio">
        <title>A New Model Trypanosomatid, Novymonas esmeraldas: Genomic Perception of Its 'Candidatus Pandoraea novymonadis' Endosymbiont.</title>
        <authorList>
            <person name="Zakharova A."/>
            <person name="Saura A."/>
            <person name="Butenko A."/>
            <person name="Podesvova L."/>
            <person name="Warmusova S."/>
            <person name="Kostygov A.Y."/>
            <person name="Nenarokova A."/>
            <person name="Lukes J."/>
            <person name="Opperdoes F.R."/>
            <person name="Yurchenko V."/>
        </authorList>
    </citation>
    <scope>NUCLEOTIDE SEQUENCE [LARGE SCALE GENOMIC DNA]</scope>
    <source>
        <strain evidence="4 5">E262AT.01</strain>
    </source>
</reference>
<proteinExistence type="predicted"/>
<feature type="signal peptide" evidence="3">
    <location>
        <begin position="1"/>
        <end position="24"/>
    </location>
</feature>
<dbReference type="PANTHER" id="PTHR40382">
    <property type="match status" value="1"/>
</dbReference>
<keyword evidence="5" id="KW-1185">Reference proteome</keyword>